<accession>A0A327ZDW9</accession>
<proteinExistence type="predicted"/>
<evidence type="ECO:0000313" key="3">
    <source>
        <dbReference type="Proteomes" id="UP000249341"/>
    </source>
</evidence>
<dbReference type="EMBL" id="QLMJ01000005">
    <property type="protein sequence ID" value="RAK38180.1"/>
    <property type="molecule type" value="Genomic_DNA"/>
</dbReference>
<dbReference type="SUPFAM" id="SSF53649">
    <property type="entry name" value="Alkaline phosphatase-like"/>
    <property type="match status" value="1"/>
</dbReference>
<keyword evidence="1" id="KW-0812">Transmembrane</keyword>
<keyword evidence="1" id="KW-1133">Transmembrane helix</keyword>
<name>A0A327ZDW9_9ACTN</name>
<evidence type="ECO:0000256" key="1">
    <source>
        <dbReference type="SAM" id="Phobius"/>
    </source>
</evidence>
<dbReference type="AlphaFoldDB" id="A0A327ZDW9"/>
<feature type="transmembrane region" description="Helical" evidence="1">
    <location>
        <begin position="20"/>
        <end position="39"/>
    </location>
</feature>
<feature type="transmembrane region" description="Helical" evidence="1">
    <location>
        <begin position="51"/>
        <end position="70"/>
    </location>
</feature>
<keyword evidence="2" id="KW-0808">Transferase</keyword>
<feature type="transmembrane region" description="Helical" evidence="1">
    <location>
        <begin position="134"/>
        <end position="159"/>
    </location>
</feature>
<protein>
    <submittedName>
        <fullName evidence="2">Phosphoglycerol transferase MdoB-like AlkP superfamily enzyme</fullName>
    </submittedName>
</protein>
<keyword evidence="1" id="KW-0472">Membrane</keyword>
<gene>
    <name evidence="2" type="ORF">B0I29_105127</name>
</gene>
<comment type="caution">
    <text evidence="2">The sequence shown here is derived from an EMBL/GenBank/DDBJ whole genome shotgun (WGS) entry which is preliminary data.</text>
</comment>
<feature type="transmembrane region" description="Helical" evidence="1">
    <location>
        <begin position="82"/>
        <end position="107"/>
    </location>
</feature>
<keyword evidence="3" id="KW-1185">Reference proteome</keyword>
<organism evidence="2 3">
    <name type="scientific">Actinoplanes lutulentus</name>
    <dbReference type="NCBI Taxonomy" id="1287878"/>
    <lineage>
        <taxon>Bacteria</taxon>
        <taxon>Bacillati</taxon>
        <taxon>Actinomycetota</taxon>
        <taxon>Actinomycetes</taxon>
        <taxon>Micromonosporales</taxon>
        <taxon>Micromonosporaceae</taxon>
        <taxon>Actinoplanes</taxon>
    </lineage>
</organism>
<feature type="transmembrane region" description="Helical" evidence="1">
    <location>
        <begin position="171"/>
        <end position="194"/>
    </location>
</feature>
<dbReference type="GO" id="GO:0016740">
    <property type="term" value="F:transferase activity"/>
    <property type="evidence" value="ECO:0007669"/>
    <property type="project" value="UniProtKB-KW"/>
</dbReference>
<reference evidence="2 3" key="1">
    <citation type="submission" date="2018-06" db="EMBL/GenBank/DDBJ databases">
        <title>Genomic Encyclopedia of Type Strains, Phase III (KMG-III): the genomes of soil and plant-associated and newly described type strains.</title>
        <authorList>
            <person name="Whitman W."/>
        </authorList>
    </citation>
    <scope>NUCLEOTIDE SEQUENCE [LARGE SCALE GENOMIC DNA]</scope>
    <source>
        <strain evidence="2 3">CGMCC 4.7090</strain>
    </source>
</reference>
<dbReference type="InterPro" id="IPR017850">
    <property type="entry name" value="Alkaline_phosphatase_core_sf"/>
</dbReference>
<evidence type="ECO:0000313" key="2">
    <source>
        <dbReference type="EMBL" id="RAK38180.1"/>
    </source>
</evidence>
<dbReference type="Proteomes" id="UP000249341">
    <property type="component" value="Unassembled WGS sequence"/>
</dbReference>
<sequence length="562" mass="60880">MAYEQNVSHEKPYRRVARHLTTGFAAVLVFLALIVPDQIFRLPPGNSVFTALLRVPVEALVAGAILLLLPQRGRLGRARRPLAAGLGVLLGLLTVVKLIDIGFFAVLARRFDPVLDWILVDDGFNFLTDSIGKAAAIGAAVGAVVLAAGLIAGMTWAVMRLSGVMTAHRVGAWRGLGAVGVAWVALTAIGFQLIGGIPVASYTAAELAAHTALALPNDLKDRKRFAEEVQIDAFRDRPADQLLTALRDKDVVVSFVESYGRDALENPQFNGAVQASLAANSDKLAKAGFTSRSGFLTSSTAGGGSWLAHATFLSGLWIDNEQRYRSLVSTDRLTLTRAFANSGHRAVGVEPGITFAWPEGQFYGYDHIYDSHTLGYNGPVFSWSTMPDQFVMSAFQKLEYAKKDRDKLLAEITLTSSHTPWSPVPSMVGWDEVGDGSVYGPMVTGVESPQSLWKDSDRVKTEYAKSIAYSLDSVLGHTAEYGKDDLVMVFLGDHQPAPVVVGQNATHDVPITIVAKDPKVFDRITSWGWTDGLQPAPDAPVWRMDTFRDRFLTAFGPDGDPH</sequence>
<dbReference type="Gene3D" id="3.40.720.10">
    <property type="entry name" value="Alkaline Phosphatase, subunit A"/>
    <property type="match status" value="1"/>
</dbReference>